<accession>A0A1I3QF88</accession>
<keyword evidence="7" id="KW-0472">Membrane</keyword>
<keyword evidence="10" id="KW-1185">Reference proteome</keyword>
<dbReference type="GO" id="GO:0016020">
    <property type="term" value="C:membrane"/>
    <property type="evidence" value="ECO:0007669"/>
    <property type="project" value="InterPro"/>
</dbReference>
<organism evidence="9 10">
    <name type="scientific">Planctomicrobium piriforme</name>
    <dbReference type="NCBI Taxonomy" id="1576369"/>
    <lineage>
        <taxon>Bacteria</taxon>
        <taxon>Pseudomonadati</taxon>
        <taxon>Planctomycetota</taxon>
        <taxon>Planctomycetia</taxon>
        <taxon>Planctomycetales</taxon>
        <taxon>Planctomycetaceae</taxon>
        <taxon>Planctomicrobium</taxon>
    </lineage>
</organism>
<dbReference type="CDD" id="cd16371">
    <property type="entry name" value="DMSOR_beta_like"/>
    <property type="match status" value="1"/>
</dbReference>
<dbReference type="PROSITE" id="PS00198">
    <property type="entry name" value="4FE4S_FER_1"/>
    <property type="match status" value="1"/>
</dbReference>
<sequence length="591" mass="64425">MSDMTTKSRPLTLQDCCDGTLQVGPSGDSDGFSLITELLADQHELSAVDVFSRVHESGELPDQARYYSRLLPASRPGPGQQYAFEVDLDRCSGCKACVAGCHALNGLDEKETWRDVGLLIGGTPLLPVMQHVTTACHHCIEPACLSACPVDAYEKDSVTGIVRHLDDQCFGCQYCTLACPYDVPKYHKKKGIVRKCDMCSNRLSQGEAPACVQACPHEAIAIRVVDIAVVKENAEADNFLPAAPEPHLTLPTTTYKTKRVFPRNMLPADYYSISPQHPHWPLIIMLVLTQLSVGAFATICFLESSLDAALSTVLRPYQATAAFLLGQLALAASTCHLGRPLYAFRGIIGLRHSWLSREILVFGMFAGLSFPFAVLCWVVSIPGLNLGVWHERLVAMISPLGLAVTAVGGLGVFCSAMIYVFTKRELWNFERTILRFALTSIVMGLATSWLSLVIMQHFSEPTVAARVSEQLAEPLARMLMAAMACKLLFDATILRHLLDFRNAPLKRSALLIVGPLRRISFSRVVAGVVGGILIPAVVLQQLSHGPAWTASPGGELSILTMWLACLSGELLERYLFFAAVSSPRMPGGVRQ</sequence>
<keyword evidence="2" id="KW-0004">4Fe-4S</keyword>
<dbReference type="PROSITE" id="PS51379">
    <property type="entry name" value="4FE4S_FER_2"/>
    <property type="match status" value="3"/>
</dbReference>
<name>A0A1I3QF88_9PLAN</name>
<feature type="transmembrane region" description="Helical" evidence="7">
    <location>
        <begin position="319"/>
        <end position="338"/>
    </location>
</feature>
<feature type="transmembrane region" description="Helical" evidence="7">
    <location>
        <begin position="475"/>
        <end position="498"/>
    </location>
</feature>
<evidence type="ECO:0000256" key="6">
    <source>
        <dbReference type="ARBA" id="ARBA00023014"/>
    </source>
</evidence>
<dbReference type="AlphaFoldDB" id="A0A1I3QF88"/>
<dbReference type="SUPFAM" id="SSF54862">
    <property type="entry name" value="4Fe-4S ferredoxins"/>
    <property type="match status" value="1"/>
</dbReference>
<dbReference type="InterPro" id="IPR051555">
    <property type="entry name" value="FDH_Electron_Transfer_Unit"/>
</dbReference>
<feature type="transmembrane region" description="Helical" evidence="7">
    <location>
        <begin position="559"/>
        <end position="580"/>
    </location>
</feature>
<evidence type="ECO:0000256" key="3">
    <source>
        <dbReference type="ARBA" id="ARBA00022723"/>
    </source>
</evidence>
<comment type="subcellular location">
    <subcellularLocation>
        <location evidence="1">Cell envelope</location>
    </subcellularLocation>
</comment>
<feature type="transmembrane region" description="Helical" evidence="7">
    <location>
        <begin position="433"/>
        <end position="455"/>
    </location>
</feature>
<keyword evidence="4" id="KW-0677">Repeat</keyword>
<dbReference type="Gene3D" id="3.30.70.20">
    <property type="match status" value="2"/>
</dbReference>
<reference evidence="10" key="1">
    <citation type="submission" date="2016-10" db="EMBL/GenBank/DDBJ databases">
        <authorList>
            <person name="Varghese N."/>
            <person name="Submissions S."/>
        </authorList>
    </citation>
    <scope>NUCLEOTIDE SEQUENCE [LARGE SCALE GENOMIC DNA]</scope>
    <source>
        <strain evidence="10">DSM 26348</strain>
    </source>
</reference>
<evidence type="ECO:0000313" key="9">
    <source>
        <dbReference type="EMBL" id="SFJ32823.1"/>
    </source>
</evidence>
<dbReference type="InterPro" id="IPR017896">
    <property type="entry name" value="4Fe4S_Fe-S-bd"/>
</dbReference>
<dbReference type="PANTHER" id="PTHR43545">
    <property type="entry name" value="FORMATE DEHYDROGENASE, NITRATE-INDUCIBLE, IRON-SULFUR SUBUNIT"/>
    <property type="match status" value="1"/>
</dbReference>
<feature type="transmembrane region" description="Helical" evidence="7">
    <location>
        <begin position="400"/>
        <end position="421"/>
    </location>
</feature>
<keyword evidence="5" id="KW-0408">Iron</keyword>
<feature type="domain" description="4Fe-4S ferredoxin-type" evidence="8">
    <location>
        <begin position="127"/>
        <end position="158"/>
    </location>
</feature>
<feature type="transmembrane region" description="Helical" evidence="7">
    <location>
        <begin position="359"/>
        <end position="380"/>
    </location>
</feature>
<keyword evidence="3" id="KW-0479">Metal-binding</keyword>
<evidence type="ECO:0000313" key="10">
    <source>
        <dbReference type="Proteomes" id="UP000199518"/>
    </source>
</evidence>
<dbReference type="PANTHER" id="PTHR43545:SF6">
    <property type="entry name" value="FORMATE DEHYDROGENASE, NITRATE-INDUCIBLE, IRON-SULFUR SUBUNIT"/>
    <property type="match status" value="1"/>
</dbReference>
<keyword evidence="6" id="KW-0411">Iron-sulfur</keyword>
<feature type="transmembrane region" description="Helical" evidence="7">
    <location>
        <begin position="519"/>
        <end position="539"/>
    </location>
</feature>
<dbReference type="GO" id="GO:0019645">
    <property type="term" value="P:anaerobic electron transport chain"/>
    <property type="evidence" value="ECO:0007669"/>
    <property type="project" value="InterPro"/>
</dbReference>
<evidence type="ECO:0000256" key="4">
    <source>
        <dbReference type="ARBA" id="ARBA00022737"/>
    </source>
</evidence>
<evidence type="ECO:0000256" key="7">
    <source>
        <dbReference type="SAM" id="Phobius"/>
    </source>
</evidence>
<dbReference type="Proteomes" id="UP000199518">
    <property type="component" value="Unassembled WGS sequence"/>
</dbReference>
<dbReference type="Pfam" id="PF04976">
    <property type="entry name" value="DmsC"/>
    <property type="match status" value="1"/>
</dbReference>
<dbReference type="STRING" id="1576369.SAMN05421753_11876"/>
<proteinExistence type="predicted"/>
<dbReference type="EMBL" id="FOQD01000018">
    <property type="protein sequence ID" value="SFJ32823.1"/>
    <property type="molecule type" value="Genomic_DNA"/>
</dbReference>
<dbReference type="GO" id="GO:0030313">
    <property type="term" value="C:cell envelope"/>
    <property type="evidence" value="ECO:0007669"/>
    <property type="project" value="UniProtKB-SubCell"/>
</dbReference>
<protein>
    <submittedName>
        <fullName evidence="9">Fe-S-cluster-containing dehydrogenase component</fullName>
    </submittedName>
</protein>
<feature type="domain" description="4Fe-4S ferredoxin-type" evidence="8">
    <location>
        <begin position="82"/>
        <end position="112"/>
    </location>
</feature>
<dbReference type="InterPro" id="IPR017900">
    <property type="entry name" value="4Fe4S_Fe_S_CS"/>
</dbReference>
<dbReference type="GO" id="GO:0046872">
    <property type="term" value="F:metal ion binding"/>
    <property type="evidence" value="ECO:0007669"/>
    <property type="project" value="UniProtKB-KW"/>
</dbReference>
<dbReference type="InterPro" id="IPR007059">
    <property type="entry name" value="DmsC"/>
</dbReference>
<keyword evidence="7" id="KW-0812">Transmembrane</keyword>
<dbReference type="OrthoDB" id="9810688at2"/>
<evidence type="ECO:0000256" key="5">
    <source>
        <dbReference type="ARBA" id="ARBA00023004"/>
    </source>
</evidence>
<evidence type="ECO:0000256" key="2">
    <source>
        <dbReference type="ARBA" id="ARBA00022485"/>
    </source>
</evidence>
<evidence type="ECO:0000256" key="1">
    <source>
        <dbReference type="ARBA" id="ARBA00004196"/>
    </source>
</evidence>
<dbReference type="Pfam" id="PF13247">
    <property type="entry name" value="Fer4_11"/>
    <property type="match status" value="1"/>
</dbReference>
<gene>
    <name evidence="9" type="ORF">SAMN05421753_11876</name>
</gene>
<feature type="transmembrane region" description="Helical" evidence="7">
    <location>
        <begin position="280"/>
        <end position="299"/>
    </location>
</feature>
<keyword evidence="7" id="KW-1133">Transmembrane helix</keyword>
<evidence type="ECO:0000259" key="8">
    <source>
        <dbReference type="PROSITE" id="PS51379"/>
    </source>
</evidence>
<feature type="domain" description="4Fe-4S ferredoxin-type" evidence="8">
    <location>
        <begin position="160"/>
        <end position="189"/>
    </location>
</feature>
<dbReference type="GO" id="GO:0051539">
    <property type="term" value="F:4 iron, 4 sulfur cluster binding"/>
    <property type="evidence" value="ECO:0007669"/>
    <property type="project" value="UniProtKB-KW"/>
</dbReference>